<dbReference type="GeneID" id="17296722"/>
<evidence type="ECO:0000313" key="4">
    <source>
        <dbReference type="Proteomes" id="UP000011087"/>
    </source>
</evidence>
<evidence type="ECO:0000256" key="1">
    <source>
        <dbReference type="SAM" id="Phobius"/>
    </source>
</evidence>
<sequence length="283" mass="32059">MSVVASETTINQSITFERTIYVLSAIPIAFIFVVLLFGLTGSRAGRRRKEIQDVKQRFSNGQSIIFALSASVTETKLPHIPKSHRTLLNKNLYRSCDISSRFQPDDKHINLPGWGRLNSNGELKNYRSLIATSYRDIVLKCCKKDLNAAFSENVETFNPREAMLLIMKRYPDVDSKTALRYLRLYESARFSKSVVREVQILYARCIGLILLRQGNIFQVSEGTHELDGAKHIIAMADYDAFVTGEYNEMSEQDPGEEGSSSTSFAFVVMDSEERLPSYRNAKS</sequence>
<feature type="transmembrane region" description="Helical" evidence="1">
    <location>
        <begin position="20"/>
        <end position="39"/>
    </location>
</feature>
<dbReference type="PaxDb" id="55529-EKX39959"/>
<keyword evidence="4" id="KW-1185">Reference proteome</keyword>
<dbReference type="RefSeq" id="XP_005826939.1">
    <property type="nucleotide sequence ID" value="XM_005826882.1"/>
</dbReference>
<organism evidence="2">
    <name type="scientific">Guillardia theta (strain CCMP2712)</name>
    <name type="common">Cryptophyte</name>
    <dbReference type="NCBI Taxonomy" id="905079"/>
    <lineage>
        <taxon>Eukaryota</taxon>
        <taxon>Cryptophyceae</taxon>
        <taxon>Pyrenomonadales</taxon>
        <taxon>Geminigeraceae</taxon>
        <taxon>Guillardia</taxon>
    </lineage>
</organism>
<proteinExistence type="predicted"/>
<dbReference type="Proteomes" id="UP000011087">
    <property type="component" value="Unassembled WGS sequence"/>
</dbReference>
<gene>
    <name evidence="2" type="ORF">GUITHDRAFT_113951</name>
</gene>
<reference evidence="2 4" key="1">
    <citation type="journal article" date="2012" name="Nature">
        <title>Algal genomes reveal evolutionary mosaicism and the fate of nucleomorphs.</title>
        <authorList>
            <consortium name="DOE Joint Genome Institute"/>
            <person name="Curtis B.A."/>
            <person name="Tanifuji G."/>
            <person name="Burki F."/>
            <person name="Gruber A."/>
            <person name="Irimia M."/>
            <person name="Maruyama S."/>
            <person name="Arias M.C."/>
            <person name="Ball S.G."/>
            <person name="Gile G.H."/>
            <person name="Hirakawa Y."/>
            <person name="Hopkins J.F."/>
            <person name="Kuo A."/>
            <person name="Rensing S.A."/>
            <person name="Schmutz J."/>
            <person name="Symeonidi A."/>
            <person name="Elias M."/>
            <person name="Eveleigh R.J."/>
            <person name="Herman E.K."/>
            <person name="Klute M.J."/>
            <person name="Nakayama T."/>
            <person name="Obornik M."/>
            <person name="Reyes-Prieto A."/>
            <person name="Armbrust E.V."/>
            <person name="Aves S.J."/>
            <person name="Beiko R.G."/>
            <person name="Coutinho P."/>
            <person name="Dacks J.B."/>
            <person name="Durnford D.G."/>
            <person name="Fast N.M."/>
            <person name="Green B.R."/>
            <person name="Grisdale C.J."/>
            <person name="Hempel F."/>
            <person name="Henrissat B."/>
            <person name="Hoppner M.P."/>
            <person name="Ishida K."/>
            <person name="Kim E."/>
            <person name="Koreny L."/>
            <person name="Kroth P.G."/>
            <person name="Liu Y."/>
            <person name="Malik S.B."/>
            <person name="Maier U.G."/>
            <person name="McRose D."/>
            <person name="Mock T."/>
            <person name="Neilson J.A."/>
            <person name="Onodera N.T."/>
            <person name="Poole A.M."/>
            <person name="Pritham E.J."/>
            <person name="Richards T.A."/>
            <person name="Rocap G."/>
            <person name="Roy S.W."/>
            <person name="Sarai C."/>
            <person name="Schaack S."/>
            <person name="Shirato S."/>
            <person name="Slamovits C.H."/>
            <person name="Spencer D.F."/>
            <person name="Suzuki S."/>
            <person name="Worden A.Z."/>
            <person name="Zauner S."/>
            <person name="Barry K."/>
            <person name="Bell C."/>
            <person name="Bharti A.K."/>
            <person name="Crow J.A."/>
            <person name="Grimwood J."/>
            <person name="Kramer R."/>
            <person name="Lindquist E."/>
            <person name="Lucas S."/>
            <person name="Salamov A."/>
            <person name="McFadden G.I."/>
            <person name="Lane C.E."/>
            <person name="Keeling P.J."/>
            <person name="Gray M.W."/>
            <person name="Grigoriev I.V."/>
            <person name="Archibald J.M."/>
        </authorList>
    </citation>
    <scope>NUCLEOTIDE SEQUENCE</scope>
    <source>
        <strain evidence="2 4">CCMP2712</strain>
    </source>
</reference>
<evidence type="ECO:0000313" key="2">
    <source>
        <dbReference type="EMBL" id="EKX39959.1"/>
    </source>
</evidence>
<evidence type="ECO:0000313" key="3">
    <source>
        <dbReference type="EnsemblProtists" id="EKX39959"/>
    </source>
</evidence>
<dbReference type="EMBL" id="JH993035">
    <property type="protein sequence ID" value="EKX39959.1"/>
    <property type="molecule type" value="Genomic_DNA"/>
</dbReference>
<keyword evidence="1" id="KW-0812">Transmembrane</keyword>
<keyword evidence="1" id="KW-1133">Transmembrane helix</keyword>
<dbReference type="KEGG" id="gtt:GUITHDRAFT_113951"/>
<name>L1IVN7_GUITC</name>
<keyword evidence="1" id="KW-0472">Membrane</keyword>
<accession>L1IVN7</accession>
<reference evidence="3" key="3">
    <citation type="submission" date="2015-06" db="UniProtKB">
        <authorList>
            <consortium name="EnsemblProtists"/>
        </authorList>
    </citation>
    <scope>IDENTIFICATION</scope>
</reference>
<dbReference type="EnsemblProtists" id="EKX39959">
    <property type="protein sequence ID" value="EKX39959"/>
    <property type="gene ID" value="GUITHDRAFT_113951"/>
</dbReference>
<dbReference type="AlphaFoldDB" id="L1IVN7"/>
<reference evidence="4" key="2">
    <citation type="submission" date="2012-11" db="EMBL/GenBank/DDBJ databases">
        <authorList>
            <person name="Kuo A."/>
            <person name="Curtis B.A."/>
            <person name="Tanifuji G."/>
            <person name="Burki F."/>
            <person name="Gruber A."/>
            <person name="Irimia M."/>
            <person name="Maruyama S."/>
            <person name="Arias M.C."/>
            <person name="Ball S.G."/>
            <person name="Gile G.H."/>
            <person name="Hirakawa Y."/>
            <person name="Hopkins J.F."/>
            <person name="Rensing S.A."/>
            <person name="Schmutz J."/>
            <person name="Symeonidi A."/>
            <person name="Elias M."/>
            <person name="Eveleigh R.J."/>
            <person name="Herman E.K."/>
            <person name="Klute M.J."/>
            <person name="Nakayama T."/>
            <person name="Obornik M."/>
            <person name="Reyes-Prieto A."/>
            <person name="Armbrust E.V."/>
            <person name="Aves S.J."/>
            <person name="Beiko R.G."/>
            <person name="Coutinho P."/>
            <person name="Dacks J.B."/>
            <person name="Durnford D.G."/>
            <person name="Fast N.M."/>
            <person name="Green B.R."/>
            <person name="Grisdale C."/>
            <person name="Hempe F."/>
            <person name="Henrissat B."/>
            <person name="Hoppner M.P."/>
            <person name="Ishida K.-I."/>
            <person name="Kim E."/>
            <person name="Koreny L."/>
            <person name="Kroth P.G."/>
            <person name="Liu Y."/>
            <person name="Malik S.-B."/>
            <person name="Maier U.G."/>
            <person name="McRose D."/>
            <person name="Mock T."/>
            <person name="Neilson J.A."/>
            <person name="Onodera N.T."/>
            <person name="Poole A.M."/>
            <person name="Pritham E.J."/>
            <person name="Richards T.A."/>
            <person name="Rocap G."/>
            <person name="Roy S.W."/>
            <person name="Sarai C."/>
            <person name="Schaack S."/>
            <person name="Shirato S."/>
            <person name="Slamovits C.H."/>
            <person name="Spencer D.F."/>
            <person name="Suzuki S."/>
            <person name="Worden A.Z."/>
            <person name="Zauner S."/>
            <person name="Barry K."/>
            <person name="Bell C."/>
            <person name="Bharti A.K."/>
            <person name="Crow J.A."/>
            <person name="Grimwood J."/>
            <person name="Kramer R."/>
            <person name="Lindquist E."/>
            <person name="Lucas S."/>
            <person name="Salamov A."/>
            <person name="McFadden G.I."/>
            <person name="Lane C.E."/>
            <person name="Keeling P.J."/>
            <person name="Gray M.W."/>
            <person name="Grigoriev I.V."/>
            <person name="Archibald J.M."/>
        </authorList>
    </citation>
    <scope>NUCLEOTIDE SEQUENCE</scope>
    <source>
        <strain evidence="4">CCMP2712</strain>
    </source>
</reference>
<dbReference type="HOGENOM" id="CLU_985005_0_0_1"/>
<protein>
    <submittedName>
        <fullName evidence="2 3">Uncharacterized protein</fullName>
    </submittedName>
</protein>